<dbReference type="AlphaFoldDB" id="A0A3P7P382"/>
<evidence type="ECO:0000313" key="1">
    <source>
        <dbReference type="EMBL" id="VDN49874.1"/>
    </source>
</evidence>
<organism evidence="1 2">
    <name type="scientific">Dibothriocephalus latus</name>
    <name type="common">Fish tapeworm</name>
    <name type="synonym">Diphyllobothrium latum</name>
    <dbReference type="NCBI Taxonomy" id="60516"/>
    <lineage>
        <taxon>Eukaryota</taxon>
        <taxon>Metazoa</taxon>
        <taxon>Spiralia</taxon>
        <taxon>Lophotrochozoa</taxon>
        <taxon>Platyhelminthes</taxon>
        <taxon>Cestoda</taxon>
        <taxon>Eucestoda</taxon>
        <taxon>Diphyllobothriidea</taxon>
        <taxon>Diphyllobothriidae</taxon>
        <taxon>Dibothriocephalus</taxon>
    </lineage>
</organism>
<protein>
    <submittedName>
        <fullName evidence="1">Uncharacterized protein</fullName>
    </submittedName>
</protein>
<gene>
    <name evidence="1" type="ORF">DILT_LOCUS19920</name>
</gene>
<accession>A0A3P7P382</accession>
<proteinExistence type="predicted"/>
<sequence length="83" mass="9433">MLPPSPCQPPFQRSVKTVRQLAEMPDDRRRVLLRNLSDEQYRDILNVLAGMPDLQLSAHCEVSATHHLLCCQTLPPALPLNLY</sequence>
<dbReference type="EMBL" id="UYRU01125906">
    <property type="protein sequence ID" value="VDN49874.1"/>
    <property type="molecule type" value="Genomic_DNA"/>
</dbReference>
<evidence type="ECO:0000313" key="2">
    <source>
        <dbReference type="Proteomes" id="UP000281553"/>
    </source>
</evidence>
<dbReference type="Gene3D" id="1.10.150.20">
    <property type="entry name" value="5' to 3' exonuclease, C-terminal subdomain"/>
    <property type="match status" value="1"/>
</dbReference>
<reference evidence="1 2" key="1">
    <citation type="submission" date="2018-11" db="EMBL/GenBank/DDBJ databases">
        <authorList>
            <consortium name="Pathogen Informatics"/>
        </authorList>
    </citation>
    <scope>NUCLEOTIDE SEQUENCE [LARGE SCALE GENOMIC DNA]</scope>
</reference>
<dbReference type="OrthoDB" id="1734229at2759"/>
<name>A0A3P7P382_DIBLA</name>
<dbReference type="Proteomes" id="UP000281553">
    <property type="component" value="Unassembled WGS sequence"/>
</dbReference>
<keyword evidence="2" id="KW-1185">Reference proteome</keyword>